<dbReference type="CDD" id="cd06139">
    <property type="entry name" value="DNA_polA_I_Ecoli_like_exo"/>
    <property type="match status" value="1"/>
</dbReference>
<dbReference type="SMART" id="SM00474">
    <property type="entry name" value="35EXOc"/>
    <property type="match status" value="1"/>
</dbReference>
<sequence>MKFVKLPDPIIIDTREEVDWLLEQLVDVKLVAIDTETDGESVKKKVSAVGKDRIYCWSMCWGIKNRILLTRRTVHMMKKWLEDPSVDLIMHNAKYDMHVFANHGIMLGGILYDTFMMDCLVDENRYGSHNLKSCATDYLGLQMVSFKKLFGNVPLHKVKPDVLTDYATKDAWATYMLFRCLRILLKLIDWQDSTYWDYYVQYEVPYTRVLWNMERRGISVDIDMLAEVGKKMAKRITEIEREFTKLLGRIVNLNSPTQLIGALYGDVNPEDDADAKGFGLPILKWTKGGKSGNKQPSTAAGVLEDLAERGYEPVKLLLEHRELSKAKGTYSDGLTRNAKDHIEHRIHTSFNQGGATTGRLSSSQPNLQNVPRPGSDQFGLRKAFVPPPGRVLVAADYGQIEPRLTAHFSQDENMLSAIRDGLDNHSYTAALMYGQDYDEVISAKNAKESGEQLTPKQKELLEFRNQGKITNLAVTYGQQDNSMAANLGKFVEYTDKETGRVEKRPDKQAAQEARKKYFDGYPMVYEWILDVQMEAETQGRVFSLLGRYRRLNVPDSVFANKDGVTRETYKSMQERASIFRQAVNFLPQGSAADIIKCAMIEIENNERLRELEVEMLLQVHDELVFYMPDDERADEAMEIIEKIMISQFSDILTIPLVVDIHKAYAWADAH</sequence>
<dbReference type="Gene3D" id="3.30.70.370">
    <property type="match status" value="1"/>
</dbReference>
<evidence type="ECO:0000259" key="4">
    <source>
        <dbReference type="SMART" id="SM00482"/>
    </source>
</evidence>
<protein>
    <recommendedName>
        <fullName evidence="6">DNA-directed DNA polymerase family A palm domain-containing protein</fullName>
    </recommendedName>
</protein>
<dbReference type="AlphaFoldDB" id="A0A0F9XHN1"/>
<dbReference type="GO" id="GO:0006302">
    <property type="term" value="P:double-strand break repair"/>
    <property type="evidence" value="ECO:0007669"/>
    <property type="project" value="TreeGrafter"/>
</dbReference>
<dbReference type="EMBL" id="LAZR01000051">
    <property type="protein sequence ID" value="KKN98616.1"/>
    <property type="molecule type" value="Genomic_DNA"/>
</dbReference>
<evidence type="ECO:0008006" key="6">
    <source>
        <dbReference type="Google" id="ProtNLM"/>
    </source>
</evidence>
<dbReference type="Gene3D" id="1.10.150.20">
    <property type="entry name" value="5' to 3' exonuclease, C-terminal subdomain"/>
    <property type="match status" value="1"/>
</dbReference>
<dbReference type="PANTHER" id="PTHR10133:SF27">
    <property type="entry name" value="DNA POLYMERASE NU"/>
    <property type="match status" value="1"/>
</dbReference>
<dbReference type="PANTHER" id="PTHR10133">
    <property type="entry name" value="DNA POLYMERASE I"/>
    <property type="match status" value="1"/>
</dbReference>
<dbReference type="GO" id="GO:0008408">
    <property type="term" value="F:3'-5' exonuclease activity"/>
    <property type="evidence" value="ECO:0007669"/>
    <property type="project" value="InterPro"/>
</dbReference>
<dbReference type="PRINTS" id="PR00868">
    <property type="entry name" value="DNAPOLI"/>
</dbReference>
<dbReference type="SMART" id="SM00482">
    <property type="entry name" value="POLAc"/>
    <property type="match status" value="1"/>
</dbReference>
<dbReference type="InterPro" id="IPR001098">
    <property type="entry name" value="DNA-dir_DNA_pol_A_palm_dom"/>
</dbReference>
<dbReference type="Pfam" id="PF00476">
    <property type="entry name" value="DNA_pol_A"/>
    <property type="match status" value="1"/>
</dbReference>
<dbReference type="GO" id="GO:0003677">
    <property type="term" value="F:DNA binding"/>
    <property type="evidence" value="ECO:0007669"/>
    <property type="project" value="InterPro"/>
</dbReference>
<dbReference type="Gene3D" id="3.30.420.10">
    <property type="entry name" value="Ribonuclease H-like superfamily/Ribonuclease H"/>
    <property type="match status" value="1"/>
</dbReference>
<evidence type="ECO:0000256" key="2">
    <source>
        <dbReference type="SAM" id="MobiDB-lite"/>
    </source>
</evidence>
<evidence type="ECO:0000313" key="5">
    <source>
        <dbReference type="EMBL" id="KKN98616.1"/>
    </source>
</evidence>
<dbReference type="GO" id="GO:0006261">
    <property type="term" value="P:DNA-templated DNA replication"/>
    <property type="evidence" value="ECO:0007669"/>
    <property type="project" value="InterPro"/>
</dbReference>
<feature type="domain" description="DNA-directed DNA polymerase family A palm" evidence="4">
    <location>
        <begin position="377"/>
        <end position="631"/>
    </location>
</feature>
<dbReference type="InterPro" id="IPR002298">
    <property type="entry name" value="DNA_polymerase_A"/>
</dbReference>
<name>A0A0F9XHN1_9ZZZZ</name>
<feature type="compositionally biased region" description="Polar residues" evidence="2">
    <location>
        <begin position="349"/>
        <end position="369"/>
    </location>
</feature>
<evidence type="ECO:0000256" key="1">
    <source>
        <dbReference type="ARBA" id="ARBA00022705"/>
    </source>
</evidence>
<reference evidence="5" key="1">
    <citation type="journal article" date="2015" name="Nature">
        <title>Complex archaea that bridge the gap between prokaryotes and eukaryotes.</title>
        <authorList>
            <person name="Spang A."/>
            <person name="Saw J.H."/>
            <person name="Jorgensen S.L."/>
            <person name="Zaremba-Niedzwiedzka K."/>
            <person name="Martijn J."/>
            <person name="Lind A.E."/>
            <person name="van Eijk R."/>
            <person name="Schleper C."/>
            <person name="Guy L."/>
            <person name="Ettema T.J."/>
        </authorList>
    </citation>
    <scope>NUCLEOTIDE SEQUENCE</scope>
</reference>
<dbReference type="GO" id="GO:0003887">
    <property type="term" value="F:DNA-directed DNA polymerase activity"/>
    <property type="evidence" value="ECO:0007669"/>
    <property type="project" value="InterPro"/>
</dbReference>
<feature type="domain" description="3'-5' exonuclease" evidence="3">
    <location>
        <begin position="9"/>
        <end position="186"/>
    </location>
</feature>
<proteinExistence type="predicted"/>
<evidence type="ECO:0000259" key="3">
    <source>
        <dbReference type="SMART" id="SM00474"/>
    </source>
</evidence>
<dbReference type="InterPro" id="IPR012337">
    <property type="entry name" value="RNaseH-like_sf"/>
</dbReference>
<keyword evidence="1" id="KW-0235">DNA replication</keyword>
<dbReference type="SUPFAM" id="SSF53098">
    <property type="entry name" value="Ribonuclease H-like"/>
    <property type="match status" value="1"/>
</dbReference>
<accession>A0A0F9XHN1</accession>
<dbReference type="InterPro" id="IPR043502">
    <property type="entry name" value="DNA/RNA_pol_sf"/>
</dbReference>
<dbReference type="SUPFAM" id="SSF56672">
    <property type="entry name" value="DNA/RNA polymerases"/>
    <property type="match status" value="1"/>
</dbReference>
<dbReference type="Pfam" id="PF01612">
    <property type="entry name" value="DNA_pol_A_exo1"/>
    <property type="match status" value="1"/>
</dbReference>
<dbReference type="InterPro" id="IPR002562">
    <property type="entry name" value="3'-5'_exonuclease_dom"/>
</dbReference>
<feature type="region of interest" description="Disordered" evidence="2">
    <location>
        <begin position="349"/>
        <end position="378"/>
    </location>
</feature>
<comment type="caution">
    <text evidence="5">The sequence shown here is derived from an EMBL/GenBank/DDBJ whole genome shotgun (WGS) entry which is preliminary data.</text>
</comment>
<dbReference type="Gene3D" id="1.20.1060.10">
    <property type="entry name" value="Taq DNA Polymerase, Chain T, domain 4"/>
    <property type="match status" value="1"/>
</dbReference>
<gene>
    <name evidence="5" type="ORF">LCGC14_0147280</name>
</gene>
<dbReference type="InterPro" id="IPR036397">
    <property type="entry name" value="RNaseH_sf"/>
</dbReference>
<organism evidence="5">
    <name type="scientific">marine sediment metagenome</name>
    <dbReference type="NCBI Taxonomy" id="412755"/>
    <lineage>
        <taxon>unclassified sequences</taxon>
        <taxon>metagenomes</taxon>
        <taxon>ecological metagenomes</taxon>
    </lineage>
</organism>